<sequence>MKNLNKYDPPIHKKREVFANKTIEEFQEVMISVQQIVDIRDVESFASGHMEKSINIP</sequence>
<feature type="domain" description="Rhodanese" evidence="1">
    <location>
        <begin position="35"/>
        <end position="57"/>
    </location>
</feature>
<dbReference type="Gene3D" id="3.40.250.10">
    <property type="entry name" value="Rhodanese-like domain"/>
    <property type="match status" value="1"/>
</dbReference>
<evidence type="ECO:0000313" key="2">
    <source>
        <dbReference type="EMBL" id="AJG79591.1"/>
    </source>
</evidence>
<keyword evidence="2" id="KW-0614">Plasmid</keyword>
<evidence type="ECO:0000259" key="1">
    <source>
        <dbReference type="PROSITE" id="PS50206"/>
    </source>
</evidence>
<dbReference type="SUPFAM" id="SSF52821">
    <property type="entry name" value="Rhodanese/Cell cycle control phosphatase"/>
    <property type="match status" value="1"/>
</dbReference>
<reference evidence="2 3" key="1">
    <citation type="journal article" date="2015" name="Genome Announc.">
        <title>Complete genome sequences for 35 biothreat assay-relevant bacillus species.</title>
        <authorList>
            <person name="Johnson S.L."/>
            <person name="Daligault H.E."/>
            <person name="Davenport K.W."/>
            <person name="Jaissle J."/>
            <person name="Frey K.G."/>
            <person name="Ladner J.T."/>
            <person name="Broomall S.M."/>
            <person name="Bishop-Lilly K.A."/>
            <person name="Bruce D.C."/>
            <person name="Gibbons H.S."/>
            <person name="Coyne S.R."/>
            <person name="Lo C.C."/>
            <person name="Meincke L."/>
            <person name="Munk A.C."/>
            <person name="Koroleva G.I."/>
            <person name="Rosenzweig C.N."/>
            <person name="Palacios G.F."/>
            <person name="Redden C.L."/>
            <person name="Minogue T.D."/>
            <person name="Chain P.S."/>
        </authorList>
    </citation>
    <scope>NUCLEOTIDE SEQUENCE [LARGE SCALE GENOMIC DNA]</scope>
    <source>
        <strain evidence="2 3">HD1011</strain>
    </source>
</reference>
<name>A0AB33B6H3_BACTU</name>
<dbReference type="InterPro" id="IPR036873">
    <property type="entry name" value="Rhodanese-like_dom_sf"/>
</dbReference>
<dbReference type="Proteomes" id="UP000031876">
    <property type="component" value="Plasmid 1"/>
</dbReference>
<geneLocation type="plasmid" evidence="2 3">
    <name>1</name>
</geneLocation>
<gene>
    <name evidence="2" type="ORF">BF38_5471</name>
</gene>
<organism evidence="2 3">
    <name type="scientific">Bacillus thuringiensis</name>
    <dbReference type="NCBI Taxonomy" id="1428"/>
    <lineage>
        <taxon>Bacteria</taxon>
        <taxon>Bacillati</taxon>
        <taxon>Bacillota</taxon>
        <taxon>Bacilli</taxon>
        <taxon>Bacillales</taxon>
        <taxon>Bacillaceae</taxon>
        <taxon>Bacillus</taxon>
        <taxon>Bacillus cereus group</taxon>
    </lineage>
</organism>
<dbReference type="EMBL" id="CP009336">
    <property type="protein sequence ID" value="AJG79591.1"/>
    <property type="molecule type" value="Genomic_DNA"/>
</dbReference>
<dbReference type="AlphaFoldDB" id="A0AB33B6H3"/>
<dbReference type="KEGG" id="btw:BF38_5471"/>
<protein>
    <submittedName>
        <fullName evidence="2">Metallo-beta-lactamase/rhodanese-like domain protein</fullName>
    </submittedName>
</protein>
<proteinExistence type="predicted"/>
<evidence type="ECO:0000313" key="3">
    <source>
        <dbReference type="Proteomes" id="UP000031876"/>
    </source>
</evidence>
<dbReference type="InterPro" id="IPR001763">
    <property type="entry name" value="Rhodanese-like_dom"/>
</dbReference>
<dbReference type="CDD" id="cd00158">
    <property type="entry name" value="RHOD"/>
    <property type="match status" value="1"/>
</dbReference>
<accession>A0AB33B6H3</accession>
<dbReference type="PROSITE" id="PS50206">
    <property type="entry name" value="RHODANESE_3"/>
    <property type="match status" value="1"/>
</dbReference>